<comment type="function">
    <text evidence="9">Core subunit of the mitochondrial membrane respiratory chain NADH dehydrogenase (Complex I) which catalyzes electron transfer from NADH through the respiratory chain, using ubiquinone as an electron acceptor. Essential for the catalytic activity of complex I.</text>
</comment>
<evidence type="ECO:0000256" key="1">
    <source>
        <dbReference type="ARBA" id="ARBA00004370"/>
    </source>
</evidence>
<keyword evidence="7" id="KW-0472">Membrane</keyword>
<dbReference type="GO" id="GO:0031966">
    <property type="term" value="C:mitochondrial membrane"/>
    <property type="evidence" value="ECO:0007669"/>
    <property type="project" value="UniProtKB-SubCell"/>
</dbReference>
<comment type="similarity">
    <text evidence="2 9">Belongs to the complex I subunit 3 family.</text>
</comment>
<keyword evidence="6" id="KW-1133">Transmembrane helix</keyword>
<keyword evidence="9" id="KW-1278">Translocase</keyword>
<evidence type="ECO:0000256" key="5">
    <source>
        <dbReference type="ARBA" id="ARBA00022692"/>
    </source>
</evidence>
<gene>
    <name evidence="10" type="primary">ND3</name>
</gene>
<keyword evidence="9" id="KW-0520">NAD</keyword>
<protein>
    <recommendedName>
        <fullName evidence="3 9">NADH-ubiquinone oxidoreductase chain 3</fullName>
        <ecNumber evidence="9">7.1.1.2</ecNumber>
    </recommendedName>
</protein>
<evidence type="ECO:0000256" key="2">
    <source>
        <dbReference type="ARBA" id="ARBA00008472"/>
    </source>
</evidence>
<dbReference type="RefSeq" id="YP_009526508.1">
    <property type="nucleotide sequence ID" value="NC_039659.1"/>
</dbReference>
<dbReference type="CTD" id="4537"/>
<keyword evidence="4 9" id="KW-0813">Transport</keyword>
<keyword evidence="9" id="KW-0679">Respiratory chain</keyword>
<evidence type="ECO:0000256" key="7">
    <source>
        <dbReference type="ARBA" id="ARBA00023136"/>
    </source>
</evidence>
<organism evidence="10">
    <name type="scientific">Triaenodes tardus</name>
    <dbReference type="NCBI Taxonomy" id="763371"/>
    <lineage>
        <taxon>Eukaryota</taxon>
        <taxon>Metazoa</taxon>
        <taxon>Ecdysozoa</taxon>
        <taxon>Arthropoda</taxon>
        <taxon>Hexapoda</taxon>
        <taxon>Insecta</taxon>
        <taxon>Pterygota</taxon>
        <taxon>Neoptera</taxon>
        <taxon>Endopterygota</taxon>
        <taxon>Trichoptera</taxon>
        <taxon>Integripalpia</taxon>
        <taxon>Brevitentoria</taxon>
        <taxon>Leptoceroidea</taxon>
        <taxon>Leptoceridae</taxon>
        <taxon>Leptocerinae</taxon>
        <taxon>Triaenodini</taxon>
        <taxon>Triaenodes</taxon>
    </lineage>
</organism>
<accession>A0A3B1EW14</accession>
<dbReference type="InterPro" id="IPR038430">
    <property type="entry name" value="NDAH_ubi_oxred_su3_sf"/>
</dbReference>
<evidence type="ECO:0000256" key="9">
    <source>
        <dbReference type="RuleBase" id="RU003640"/>
    </source>
</evidence>
<evidence type="ECO:0000256" key="4">
    <source>
        <dbReference type="ARBA" id="ARBA00022448"/>
    </source>
</evidence>
<sequence>MNMLIIMIITISILSLLLKFIMILISKKMNKMIMKMSPFECGFNPINNNRISFSIHFFLISIIFLIFDVEITLIIPMILTYLKSNMMNWYLTCFYFFMLLLFSLYFEWKIQMLKWTN</sequence>
<dbReference type="EC" id="7.1.1.2" evidence="9"/>
<keyword evidence="5" id="KW-0812">Transmembrane</keyword>
<dbReference type="GO" id="GO:0030964">
    <property type="term" value="C:NADH dehydrogenase complex"/>
    <property type="evidence" value="ECO:0007669"/>
    <property type="project" value="TreeGrafter"/>
</dbReference>
<proteinExistence type="inferred from homology"/>
<dbReference type="PANTHER" id="PTHR11058:SF9">
    <property type="entry name" value="NADH-UBIQUINONE OXIDOREDUCTASE CHAIN 3"/>
    <property type="match status" value="1"/>
</dbReference>
<reference evidence="10" key="1">
    <citation type="journal article" date="2017" name="Mitochondrial DNA Part B Resour">
        <title>The complete mitochondrial genome of the long-horned caddisfly Triaenodes tardus (Insecta: Trichoptera: Leptoceridae).</title>
        <authorList>
            <person name="Lalonde M.M.L."/>
            <person name="Marcus J.M."/>
        </authorList>
    </citation>
    <scope>NUCLEOTIDE SEQUENCE</scope>
</reference>
<keyword evidence="9" id="KW-0249">Electron transport</keyword>
<keyword evidence="9 10" id="KW-0496">Mitochondrion</keyword>
<comment type="subcellular location">
    <subcellularLocation>
        <location evidence="1">Membrane</location>
    </subcellularLocation>
    <subcellularLocation>
        <location evidence="9">Mitochondrion membrane</location>
        <topology evidence="9">Multi-pass membrane protein</topology>
    </subcellularLocation>
</comment>
<evidence type="ECO:0000256" key="8">
    <source>
        <dbReference type="ARBA" id="ARBA00049551"/>
    </source>
</evidence>
<name>A0A3B1EW14_9NEOP</name>
<dbReference type="InterPro" id="IPR000440">
    <property type="entry name" value="NADH_UbQ/plastoQ_OxRdtase_su3"/>
</dbReference>
<dbReference type="AlphaFoldDB" id="A0A3B1EW14"/>
<comment type="catalytic activity">
    <reaction evidence="8 9">
        <text>a ubiquinone + NADH + 5 H(+)(in) = a ubiquinol + NAD(+) + 4 H(+)(out)</text>
        <dbReference type="Rhea" id="RHEA:29091"/>
        <dbReference type="Rhea" id="RHEA-COMP:9565"/>
        <dbReference type="Rhea" id="RHEA-COMP:9566"/>
        <dbReference type="ChEBI" id="CHEBI:15378"/>
        <dbReference type="ChEBI" id="CHEBI:16389"/>
        <dbReference type="ChEBI" id="CHEBI:17976"/>
        <dbReference type="ChEBI" id="CHEBI:57540"/>
        <dbReference type="ChEBI" id="CHEBI:57945"/>
        <dbReference type="EC" id="7.1.1.2"/>
    </reaction>
</comment>
<dbReference type="EMBL" id="MG201852">
    <property type="protein sequence ID" value="AXU98791.1"/>
    <property type="molecule type" value="Genomic_DNA"/>
</dbReference>
<geneLocation type="mitochondrion" evidence="10"/>
<dbReference type="Gene3D" id="1.20.58.1610">
    <property type="entry name" value="NADH:ubiquinone/plastoquinone oxidoreductase, chain 3"/>
    <property type="match status" value="1"/>
</dbReference>
<keyword evidence="9" id="KW-0830">Ubiquinone</keyword>
<dbReference type="GeneID" id="38344172"/>
<dbReference type="Pfam" id="PF00507">
    <property type="entry name" value="Oxidored_q4"/>
    <property type="match status" value="1"/>
</dbReference>
<evidence type="ECO:0000256" key="6">
    <source>
        <dbReference type="ARBA" id="ARBA00022989"/>
    </source>
</evidence>
<dbReference type="PANTHER" id="PTHR11058">
    <property type="entry name" value="NADH-UBIQUINONE OXIDOREDUCTASE CHAIN 3"/>
    <property type="match status" value="1"/>
</dbReference>
<evidence type="ECO:0000313" key="10">
    <source>
        <dbReference type="EMBL" id="AXU98791.1"/>
    </source>
</evidence>
<evidence type="ECO:0000256" key="3">
    <source>
        <dbReference type="ARBA" id="ARBA00021007"/>
    </source>
</evidence>
<dbReference type="GO" id="GO:0008137">
    <property type="term" value="F:NADH dehydrogenase (ubiquinone) activity"/>
    <property type="evidence" value="ECO:0007669"/>
    <property type="project" value="UniProtKB-UniRule"/>
</dbReference>